<gene>
    <name evidence="2" type="ORF">OKJ99_34660</name>
</gene>
<protein>
    <recommendedName>
        <fullName evidence="4">PE domain-containing protein</fullName>
    </recommendedName>
</protein>
<keyword evidence="3" id="KW-1185">Reference proteome</keyword>
<evidence type="ECO:0000313" key="3">
    <source>
        <dbReference type="Proteomes" id="UP001354931"/>
    </source>
</evidence>
<sequence length="129" mass="13956">MADGYEVDLDALDQVVKELNQVLKDMGGPKRKAAHSTYVPSAALGDFDEARKLATAHDDMKTRIEKDMIEKIENLIDKFGQKTRKAHGAYQDAEADNSVKETNGGARGSYQDAEANNTGGGSNVANRNA</sequence>
<dbReference type="RefSeq" id="WP_326022200.1">
    <property type="nucleotide sequence ID" value="NZ_JAOZYC010000169.1"/>
</dbReference>
<evidence type="ECO:0008006" key="4">
    <source>
        <dbReference type="Google" id="ProtNLM"/>
    </source>
</evidence>
<proteinExistence type="predicted"/>
<reference evidence="2 3" key="1">
    <citation type="submission" date="2022-10" db="EMBL/GenBank/DDBJ databases">
        <authorList>
            <person name="Xie J."/>
            <person name="Shen N."/>
        </authorList>
    </citation>
    <scope>NUCLEOTIDE SEQUENCE [LARGE SCALE GENOMIC DNA]</scope>
    <source>
        <strain evidence="2 3">YIM65594</strain>
    </source>
</reference>
<organism evidence="2 3">
    <name type="scientific">Streptomyces endophyticus</name>
    <dbReference type="NCBI Taxonomy" id="714166"/>
    <lineage>
        <taxon>Bacteria</taxon>
        <taxon>Bacillati</taxon>
        <taxon>Actinomycetota</taxon>
        <taxon>Actinomycetes</taxon>
        <taxon>Kitasatosporales</taxon>
        <taxon>Streptomycetaceae</taxon>
        <taxon>Streptomyces</taxon>
    </lineage>
</organism>
<dbReference type="Proteomes" id="UP001354931">
    <property type="component" value="Unassembled WGS sequence"/>
</dbReference>
<accession>A0ABU6FFM2</accession>
<evidence type="ECO:0000313" key="2">
    <source>
        <dbReference type="EMBL" id="MEB8342649.1"/>
    </source>
</evidence>
<feature type="region of interest" description="Disordered" evidence="1">
    <location>
        <begin position="84"/>
        <end position="129"/>
    </location>
</feature>
<name>A0ABU6FFM2_9ACTN</name>
<evidence type="ECO:0000256" key="1">
    <source>
        <dbReference type="SAM" id="MobiDB-lite"/>
    </source>
</evidence>
<dbReference type="EMBL" id="JAOZYC010000169">
    <property type="protein sequence ID" value="MEB8342649.1"/>
    <property type="molecule type" value="Genomic_DNA"/>
</dbReference>
<comment type="caution">
    <text evidence="2">The sequence shown here is derived from an EMBL/GenBank/DDBJ whole genome shotgun (WGS) entry which is preliminary data.</text>
</comment>